<keyword evidence="2" id="KW-1185">Reference proteome</keyword>
<dbReference type="AlphaFoldDB" id="A0A2K3CX42"/>
<reference evidence="1 2" key="1">
    <citation type="journal article" date="2007" name="Science">
        <title>The Chlamydomonas genome reveals the evolution of key animal and plant functions.</title>
        <authorList>
            <person name="Merchant S.S."/>
            <person name="Prochnik S.E."/>
            <person name="Vallon O."/>
            <person name="Harris E.H."/>
            <person name="Karpowicz S.J."/>
            <person name="Witman G.B."/>
            <person name="Terry A."/>
            <person name="Salamov A."/>
            <person name="Fritz-Laylin L.K."/>
            <person name="Marechal-Drouard L."/>
            <person name="Marshall W.F."/>
            <person name="Qu L.H."/>
            <person name="Nelson D.R."/>
            <person name="Sanderfoot A.A."/>
            <person name="Spalding M.H."/>
            <person name="Kapitonov V.V."/>
            <person name="Ren Q."/>
            <person name="Ferris P."/>
            <person name="Lindquist E."/>
            <person name="Shapiro H."/>
            <person name="Lucas S.M."/>
            <person name="Grimwood J."/>
            <person name="Schmutz J."/>
            <person name="Cardol P."/>
            <person name="Cerutti H."/>
            <person name="Chanfreau G."/>
            <person name="Chen C.L."/>
            <person name="Cognat V."/>
            <person name="Croft M.T."/>
            <person name="Dent R."/>
            <person name="Dutcher S."/>
            <person name="Fernandez E."/>
            <person name="Fukuzawa H."/>
            <person name="Gonzalez-Ballester D."/>
            <person name="Gonzalez-Halphen D."/>
            <person name="Hallmann A."/>
            <person name="Hanikenne M."/>
            <person name="Hippler M."/>
            <person name="Inwood W."/>
            <person name="Jabbari K."/>
            <person name="Kalanon M."/>
            <person name="Kuras R."/>
            <person name="Lefebvre P.A."/>
            <person name="Lemaire S.D."/>
            <person name="Lobanov A.V."/>
            <person name="Lohr M."/>
            <person name="Manuell A."/>
            <person name="Meier I."/>
            <person name="Mets L."/>
            <person name="Mittag M."/>
            <person name="Mittelmeier T."/>
            <person name="Moroney J.V."/>
            <person name="Moseley J."/>
            <person name="Napoli C."/>
            <person name="Nedelcu A.M."/>
            <person name="Niyogi K."/>
            <person name="Novoselov S.V."/>
            <person name="Paulsen I.T."/>
            <person name="Pazour G."/>
            <person name="Purton S."/>
            <person name="Ral J.P."/>
            <person name="Riano-Pachon D.M."/>
            <person name="Riekhof W."/>
            <person name="Rymarquis L."/>
            <person name="Schroda M."/>
            <person name="Stern D."/>
            <person name="Umen J."/>
            <person name="Willows R."/>
            <person name="Wilson N."/>
            <person name="Zimmer S.L."/>
            <person name="Allmer J."/>
            <person name="Balk J."/>
            <person name="Bisova K."/>
            <person name="Chen C.J."/>
            <person name="Elias M."/>
            <person name="Gendler K."/>
            <person name="Hauser C."/>
            <person name="Lamb M.R."/>
            <person name="Ledford H."/>
            <person name="Long J.C."/>
            <person name="Minagawa J."/>
            <person name="Page M.D."/>
            <person name="Pan J."/>
            <person name="Pootakham W."/>
            <person name="Roje S."/>
            <person name="Rose A."/>
            <person name="Stahlberg E."/>
            <person name="Terauchi A.M."/>
            <person name="Yang P."/>
            <person name="Ball S."/>
            <person name="Bowler C."/>
            <person name="Dieckmann C.L."/>
            <person name="Gladyshev V.N."/>
            <person name="Green P."/>
            <person name="Jorgensen R."/>
            <person name="Mayfield S."/>
            <person name="Mueller-Roeber B."/>
            <person name="Rajamani S."/>
            <person name="Sayre R.T."/>
            <person name="Brokstein P."/>
            <person name="Dubchak I."/>
            <person name="Goodstein D."/>
            <person name="Hornick L."/>
            <person name="Huang Y.W."/>
            <person name="Jhaveri J."/>
            <person name="Luo Y."/>
            <person name="Martinez D."/>
            <person name="Ngau W.C."/>
            <person name="Otillar B."/>
            <person name="Poliakov A."/>
            <person name="Porter A."/>
            <person name="Szajkowski L."/>
            <person name="Werner G."/>
            <person name="Zhou K."/>
            <person name="Grigoriev I.V."/>
            <person name="Rokhsar D.S."/>
            <person name="Grossman A.R."/>
        </authorList>
    </citation>
    <scope>NUCLEOTIDE SEQUENCE [LARGE SCALE GENOMIC DNA]</scope>
    <source>
        <strain evidence="2">CC-503</strain>
    </source>
</reference>
<gene>
    <name evidence="1" type="ORF">CHLRE_14g608950v5</name>
</gene>
<dbReference type="InParanoid" id="A0A2K3CX42"/>
<proteinExistence type="predicted"/>
<accession>A0A2K3CX42</accession>
<protein>
    <submittedName>
        <fullName evidence="1">Uncharacterized protein</fullName>
    </submittedName>
</protein>
<dbReference type="KEGG" id="cre:CHLRE_14g608950v5"/>
<evidence type="ECO:0000313" key="2">
    <source>
        <dbReference type="Proteomes" id="UP000006906"/>
    </source>
</evidence>
<dbReference type="EMBL" id="CM008975">
    <property type="protein sequence ID" value="PNW72851.1"/>
    <property type="molecule type" value="Genomic_DNA"/>
</dbReference>
<dbReference type="Proteomes" id="UP000006906">
    <property type="component" value="Chromosome 14"/>
</dbReference>
<evidence type="ECO:0000313" key="1">
    <source>
        <dbReference type="EMBL" id="PNW72851.1"/>
    </source>
</evidence>
<dbReference type="RefSeq" id="XP_042916610.1">
    <property type="nucleotide sequence ID" value="XM_043069937.1"/>
</dbReference>
<sequence length="74" mass="7225">MQEQQQQPPPLTGPPAPNAATAAVAAAAGAGADVGAVRVAVGQMTACGDQAANLEVCSRLVQAWNGLCAGVVRA</sequence>
<dbReference type="GeneID" id="66056139"/>
<organism evidence="1 2">
    <name type="scientific">Chlamydomonas reinhardtii</name>
    <name type="common">Chlamydomonas smithii</name>
    <dbReference type="NCBI Taxonomy" id="3055"/>
    <lineage>
        <taxon>Eukaryota</taxon>
        <taxon>Viridiplantae</taxon>
        <taxon>Chlorophyta</taxon>
        <taxon>core chlorophytes</taxon>
        <taxon>Chlorophyceae</taxon>
        <taxon>CS clade</taxon>
        <taxon>Chlamydomonadales</taxon>
        <taxon>Chlamydomonadaceae</taxon>
        <taxon>Chlamydomonas</taxon>
    </lineage>
</organism>
<name>A0A2K3CX42_CHLRE</name>
<dbReference type="Gramene" id="PNW72851">
    <property type="protein sequence ID" value="PNW72851"/>
    <property type="gene ID" value="CHLRE_14g608950v5"/>
</dbReference>